<name>A0ACB9J5A5_9ASTR</name>
<sequence>MAEVVSALESLLSLQQKTNDLLQAAGKAKYSATVNKFSMAAIDNNSGKKPIDRKREEDDINLSRYFVKEAKENRSSVIVDPQVLEEATNEQLSATCDLTYRCLEQLGRNRPTMKEVTMELQRIRKLAKQDRNR</sequence>
<proteinExistence type="predicted"/>
<organism evidence="1 2">
    <name type="scientific">Smallanthus sonchifolius</name>
    <dbReference type="NCBI Taxonomy" id="185202"/>
    <lineage>
        <taxon>Eukaryota</taxon>
        <taxon>Viridiplantae</taxon>
        <taxon>Streptophyta</taxon>
        <taxon>Embryophyta</taxon>
        <taxon>Tracheophyta</taxon>
        <taxon>Spermatophyta</taxon>
        <taxon>Magnoliopsida</taxon>
        <taxon>eudicotyledons</taxon>
        <taxon>Gunneridae</taxon>
        <taxon>Pentapetalae</taxon>
        <taxon>asterids</taxon>
        <taxon>campanulids</taxon>
        <taxon>Asterales</taxon>
        <taxon>Asteraceae</taxon>
        <taxon>Asteroideae</taxon>
        <taxon>Heliantheae alliance</taxon>
        <taxon>Millerieae</taxon>
        <taxon>Smallanthus</taxon>
    </lineage>
</organism>
<gene>
    <name evidence="1" type="ORF">L1987_14404</name>
</gene>
<reference evidence="1 2" key="2">
    <citation type="journal article" date="2022" name="Mol. Ecol. Resour.">
        <title>The genomes of chicory, endive, great burdock and yacon provide insights into Asteraceae paleo-polyploidization history and plant inulin production.</title>
        <authorList>
            <person name="Fan W."/>
            <person name="Wang S."/>
            <person name="Wang H."/>
            <person name="Wang A."/>
            <person name="Jiang F."/>
            <person name="Liu H."/>
            <person name="Zhao H."/>
            <person name="Xu D."/>
            <person name="Zhang Y."/>
        </authorList>
    </citation>
    <scope>NUCLEOTIDE SEQUENCE [LARGE SCALE GENOMIC DNA]</scope>
    <source>
        <strain evidence="2">cv. Yunnan</strain>
        <tissue evidence="1">Leaves</tissue>
    </source>
</reference>
<accession>A0ACB9J5A5</accession>
<evidence type="ECO:0000313" key="2">
    <source>
        <dbReference type="Proteomes" id="UP001056120"/>
    </source>
</evidence>
<dbReference type="EMBL" id="CM042022">
    <property type="protein sequence ID" value="KAI3814760.1"/>
    <property type="molecule type" value="Genomic_DNA"/>
</dbReference>
<evidence type="ECO:0000313" key="1">
    <source>
        <dbReference type="EMBL" id="KAI3814760.1"/>
    </source>
</evidence>
<comment type="caution">
    <text evidence="1">The sequence shown here is derived from an EMBL/GenBank/DDBJ whole genome shotgun (WGS) entry which is preliminary data.</text>
</comment>
<keyword evidence="2" id="KW-1185">Reference proteome</keyword>
<reference evidence="2" key="1">
    <citation type="journal article" date="2022" name="Mol. Ecol. Resour.">
        <title>The genomes of chicory, endive, great burdock and yacon provide insights into Asteraceae palaeo-polyploidization history and plant inulin production.</title>
        <authorList>
            <person name="Fan W."/>
            <person name="Wang S."/>
            <person name="Wang H."/>
            <person name="Wang A."/>
            <person name="Jiang F."/>
            <person name="Liu H."/>
            <person name="Zhao H."/>
            <person name="Xu D."/>
            <person name="Zhang Y."/>
        </authorList>
    </citation>
    <scope>NUCLEOTIDE SEQUENCE [LARGE SCALE GENOMIC DNA]</scope>
    <source>
        <strain evidence="2">cv. Yunnan</strain>
    </source>
</reference>
<dbReference type="Proteomes" id="UP001056120">
    <property type="component" value="Linkage Group LG05"/>
</dbReference>
<protein>
    <submittedName>
        <fullName evidence="1">Uncharacterized protein</fullName>
    </submittedName>
</protein>